<gene>
    <name evidence="11" type="primary">cas2_2</name>
    <name evidence="9" type="synonym">cas2</name>
    <name evidence="11" type="ORF">CROST_016990</name>
</gene>
<reference evidence="11 12" key="1">
    <citation type="submission" date="2022-04" db="EMBL/GenBank/DDBJ databases">
        <title>Genome sequence of C. roseum typestrain.</title>
        <authorList>
            <person name="Poehlein A."/>
            <person name="Schoch T."/>
            <person name="Duerre P."/>
            <person name="Daniel R."/>
        </authorList>
    </citation>
    <scope>NUCLEOTIDE SEQUENCE [LARGE SCALE GENOMIC DNA]</scope>
    <source>
        <strain evidence="11 12">DSM 7320</strain>
    </source>
</reference>
<dbReference type="AlphaFoldDB" id="A0A1S8LLA4"/>
<keyword evidence="5 9" id="KW-0255">Endonuclease</keyword>
<dbReference type="InterPro" id="IPR021127">
    <property type="entry name" value="CRISPR_associated_Cas2"/>
</dbReference>
<feature type="binding site" evidence="9">
    <location>
        <position position="8"/>
    </location>
    <ligand>
        <name>Mg(2+)</name>
        <dbReference type="ChEBI" id="CHEBI:18420"/>
        <note>catalytic</note>
    </ligand>
</feature>
<dbReference type="CDD" id="cd09725">
    <property type="entry name" value="Cas2_I_II_III"/>
    <property type="match status" value="1"/>
</dbReference>
<evidence type="ECO:0000313" key="12">
    <source>
        <dbReference type="Proteomes" id="UP000190951"/>
    </source>
</evidence>
<dbReference type="InterPro" id="IPR019199">
    <property type="entry name" value="Virulence_VapD/CRISPR_Cas2"/>
</dbReference>
<evidence type="ECO:0000256" key="9">
    <source>
        <dbReference type="HAMAP-Rule" id="MF_01471"/>
    </source>
</evidence>
<evidence type="ECO:0000256" key="8">
    <source>
        <dbReference type="ARBA" id="ARBA00023118"/>
    </source>
</evidence>
<keyword evidence="4 9" id="KW-0479">Metal-binding</keyword>
<dbReference type="NCBIfam" id="TIGR01573">
    <property type="entry name" value="cas2"/>
    <property type="match status" value="1"/>
</dbReference>
<evidence type="ECO:0000256" key="10">
    <source>
        <dbReference type="PIRNR" id="PIRNR032582"/>
    </source>
</evidence>
<dbReference type="SUPFAM" id="SSF143430">
    <property type="entry name" value="TTP0101/SSO1404-like"/>
    <property type="match status" value="1"/>
</dbReference>
<dbReference type="GO" id="GO:0046872">
    <property type="term" value="F:metal ion binding"/>
    <property type="evidence" value="ECO:0007669"/>
    <property type="project" value="UniProtKB-UniRule"/>
</dbReference>
<evidence type="ECO:0000256" key="2">
    <source>
        <dbReference type="ARBA" id="ARBA00009959"/>
    </source>
</evidence>
<comment type="subunit">
    <text evidence="9">Homodimer, forms a heterotetramer with a Cas1 homodimer.</text>
</comment>
<evidence type="ECO:0000256" key="3">
    <source>
        <dbReference type="ARBA" id="ARBA00022722"/>
    </source>
</evidence>
<dbReference type="PIRSF" id="PIRSF032582">
    <property type="entry name" value="Cas2"/>
    <property type="match status" value="1"/>
</dbReference>
<dbReference type="GO" id="GO:0043571">
    <property type="term" value="P:maintenance of CRISPR repeat elements"/>
    <property type="evidence" value="ECO:0007669"/>
    <property type="project" value="UniProtKB-UniRule"/>
</dbReference>
<name>A0A1S8LLA4_9CLOT</name>
<comment type="cofactor">
    <cofactor evidence="1 9">
        <name>Mg(2+)</name>
        <dbReference type="ChEBI" id="CHEBI:18420"/>
    </cofactor>
</comment>
<dbReference type="PANTHER" id="PTHR34405:SF3">
    <property type="entry name" value="CRISPR-ASSOCIATED ENDORIBONUCLEASE CAS2 3"/>
    <property type="match status" value="1"/>
</dbReference>
<organism evidence="11 12">
    <name type="scientific">Clostridium felsineum</name>
    <dbReference type="NCBI Taxonomy" id="36839"/>
    <lineage>
        <taxon>Bacteria</taxon>
        <taxon>Bacillati</taxon>
        <taxon>Bacillota</taxon>
        <taxon>Clostridia</taxon>
        <taxon>Eubacteriales</taxon>
        <taxon>Clostridiaceae</taxon>
        <taxon>Clostridium</taxon>
    </lineage>
</organism>
<dbReference type="EMBL" id="CP096983">
    <property type="protein sequence ID" value="URZ10983.1"/>
    <property type="molecule type" value="Genomic_DNA"/>
</dbReference>
<dbReference type="GO" id="GO:0051607">
    <property type="term" value="P:defense response to virus"/>
    <property type="evidence" value="ECO:0007669"/>
    <property type="project" value="UniProtKB-UniRule"/>
</dbReference>
<dbReference type="GO" id="GO:0016787">
    <property type="term" value="F:hydrolase activity"/>
    <property type="evidence" value="ECO:0007669"/>
    <property type="project" value="UniProtKB-KW"/>
</dbReference>
<dbReference type="GO" id="GO:0004521">
    <property type="term" value="F:RNA endonuclease activity"/>
    <property type="evidence" value="ECO:0007669"/>
    <property type="project" value="UniProtKB-UniRule"/>
</dbReference>
<dbReference type="PANTHER" id="PTHR34405">
    <property type="entry name" value="CRISPR-ASSOCIATED ENDORIBONUCLEASE CAS2"/>
    <property type="match status" value="1"/>
</dbReference>
<evidence type="ECO:0000256" key="6">
    <source>
        <dbReference type="ARBA" id="ARBA00022801"/>
    </source>
</evidence>
<keyword evidence="3 9" id="KW-0540">Nuclease</keyword>
<evidence type="ECO:0000313" key="11">
    <source>
        <dbReference type="EMBL" id="URZ10983.1"/>
    </source>
</evidence>
<evidence type="ECO:0000256" key="5">
    <source>
        <dbReference type="ARBA" id="ARBA00022759"/>
    </source>
</evidence>
<dbReference type="RefSeq" id="WP_077835919.1">
    <property type="nucleotide sequence ID" value="NZ_CP096983.1"/>
</dbReference>
<protein>
    <recommendedName>
        <fullName evidence="9">CRISPR-associated endoribonuclease Cas2</fullName>
        <ecNumber evidence="9">3.1.-.-</ecNumber>
    </recommendedName>
</protein>
<accession>A0A1S8LLA4</accession>
<dbReference type="Pfam" id="PF09827">
    <property type="entry name" value="CRISPR_Cas2"/>
    <property type="match status" value="1"/>
</dbReference>
<evidence type="ECO:0000256" key="1">
    <source>
        <dbReference type="ARBA" id="ARBA00001946"/>
    </source>
</evidence>
<dbReference type="EC" id="3.1.-.-" evidence="9"/>
<keyword evidence="12" id="KW-1185">Reference proteome</keyword>
<sequence length="97" mass="11153">MMVLVTYDVNTESDGGKTRLRRVAKICVNYGQRVQNSVFECLVNPAQFVELKNSLSKTIDSNKDSLRFYLLGKNWEKRVEQIGKNDTYHPLDDAIII</sequence>
<dbReference type="Proteomes" id="UP000190951">
    <property type="component" value="Chromosome"/>
</dbReference>
<dbReference type="Gene3D" id="3.30.70.240">
    <property type="match status" value="1"/>
</dbReference>
<dbReference type="STRING" id="84029.CROST_42140"/>
<dbReference type="HAMAP" id="MF_01471">
    <property type="entry name" value="Cas2"/>
    <property type="match status" value="1"/>
</dbReference>
<dbReference type="KEGG" id="crw:CROST_016990"/>
<keyword evidence="7 9" id="KW-0460">Magnesium</keyword>
<keyword evidence="8 9" id="KW-0051">Antiviral defense</keyword>
<proteinExistence type="inferred from homology"/>
<keyword evidence="6 9" id="KW-0378">Hydrolase</keyword>
<evidence type="ECO:0000256" key="4">
    <source>
        <dbReference type="ARBA" id="ARBA00022723"/>
    </source>
</evidence>
<evidence type="ECO:0000256" key="7">
    <source>
        <dbReference type="ARBA" id="ARBA00022842"/>
    </source>
</evidence>
<comment type="similarity">
    <text evidence="2 9 10">Belongs to the CRISPR-associated endoribonuclease Cas2 protein family.</text>
</comment>
<comment type="function">
    <text evidence="9">CRISPR (clustered regularly interspaced short palindromic repeat), is an adaptive immune system that provides protection against mobile genetic elements (viruses, transposable elements and conjugative plasmids). CRISPR clusters contain sequences complementary to antecedent mobile elements and target invading nucleic acids. CRISPR clusters are transcribed and processed into CRISPR RNA (crRNA). Functions as a ssRNA-specific endoribonuclease. Involved in the integration of spacer DNA into the CRISPR cassette.</text>
</comment>